<dbReference type="RefSeq" id="WP_094825497.1">
    <property type="nucleotide sequence ID" value="NZ_NEVL01000002.1"/>
</dbReference>
<keyword evidence="3" id="KW-0010">Activator</keyword>
<proteinExistence type="predicted"/>
<evidence type="ECO:0000256" key="2">
    <source>
        <dbReference type="ARBA" id="ARBA00023125"/>
    </source>
</evidence>
<dbReference type="PROSITE" id="PS00041">
    <property type="entry name" value="HTH_ARAC_FAMILY_1"/>
    <property type="match status" value="1"/>
</dbReference>
<organism evidence="6 7">
    <name type="scientific">Bordetella genomosp. 1</name>
    <dbReference type="NCBI Taxonomy" id="1395607"/>
    <lineage>
        <taxon>Bacteria</taxon>
        <taxon>Pseudomonadati</taxon>
        <taxon>Pseudomonadota</taxon>
        <taxon>Betaproteobacteria</taxon>
        <taxon>Burkholderiales</taxon>
        <taxon>Alcaligenaceae</taxon>
        <taxon>Bordetella</taxon>
    </lineage>
</organism>
<dbReference type="AlphaFoldDB" id="A0A261SS62"/>
<evidence type="ECO:0000313" key="6">
    <source>
        <dbReference type="EMBL" id="OZI39123.1"/>
    </source>
</evidence>
<reference evidence="6 7" key="1">
    <citation type="submission" date="2017-05" db="EMBL/GenBank/DDBJ databases">
        <title>Complete and WGS of Bordetella genogroups.</title>
        <authorList>
            <person name="Spilker T."/>
            <person name="LiPuma J."/>
        </authorList>
    </citation>
    <scope>NUCLEOTIDE SEQUENCE [LARGE SCALE GENOMIC DNA]</scope>
    <source>
        <strain evidence="6 7">AU17610</strain>
    </source>
</reference>
<keyword evidence="1" id="KW-0805">Transcription regulation</keyword>
<dbReference type="InterPro" id="IPR018062">
    <property type="entry name" value="HTH_AraC-typ_CS"/>
</dbReference>
<dbReference type="GO" id="GO:0003700">
    <property type="term" value="F:DNA-binding transcription factor activity"/>
    <property type="evidence" value="ECO:0007669"/>
    <property type="project" value="InterPro"/>
</dbReference>
<accession>A0A261SS62</accession>
<dbReference type="PANTHER" id="PTHR46796:SF6">
    <property type="entry name" value="ARAC SUBFAMILY"/>
    <property type="match status" value="1"/>
</dbReference>
<dbReference type="InterPro" id="IPR009057">
    <property type="entry name" value="Homeodomain-like_sf"/>
</dbReference>
<feature type="domain" description="HTH araC/xylS-type" evidence="5">
    <location>
        <begin position="197"/>
        <end position="295"/>
    </location>
</feature>
<name>A0A261SS62_9BORD</name>
<dbReference type="InterPro" id="IPR003313">
    <property type="entry name" value="AraC-bd"/>
</dbReference>
<dbReference type="GO" id="GO:0043565">
    <property type="term" value="F:sequence-specific DNA binding"/>
    <property type="evidence" value="ECO:0007669"/>
    <property type="project" value="InterPro"/>
</dbReference>
<dbReference type="InterPro" id="IPR037923">
    <property type="entry name" value="HTH-like"/>
</dbReference>
<evidence type="ECO:0000256" key="4">
    <source>
        <dbReference type="ARBA" id="ARBA00023163"/>
    </source>
</evidence>
<dbReference type="Proteomes" id="UP000217005">
    <property type="component" value="Unassembled WGS sequence"/>
</dbReference>
<dbReference type="SMART" id="SM00342">
    <property type="entry name" value="HTH_ARAC"/>
    <property type="match status" value="1"/>
</dbReference>
<evidence type="ECO:0000256" key="1">
    <source>
        <dbReference type="ARBA" id="ARBA00023015"/>
    </source>
</evidence>
<gene>
    <name evidence="6" type="ORF">CEG14_06225</name>
</gene>
<dbReference type="Gene3D" id="1.10.10.60">
    <property type="entry name" value="Homeodomain-like"/>
    <property type="match status" value="2"/>
</dbReference>
<keyword evidence="2" id="KW-0238">DNA-binding</keyword>
<evidence type="ECO:0000313" key="7">
    <source>
        <dbReference type="Proteomes" id="UP000217005"/>
    </source>
</evidence>
<evidence type="ECO:0000256" key="3">
    <source>
        <dbReference type="ARBA" id="ARBA00023159"/>
    </source>
</evidence>
<evidence type="ECO:0000259" key="5">
    <source>
        <dbReference type="PROSITE" id="PS01124"/>
    </source>
</evidence>
<dbReference type="PANTHER" id="PTHR46796">
    <property type="entry name" value="HTH-TYPE TRANSCRIPTIONAL ACTIVATOR RHAS-RELATED"/>
    <property type="match status" value="1"/>
</dbReference>
<dbReference type="InterPro" id="IPR018060">
    <property type="entry name" value="HTH_AraC"/>
</dbReference>
<protein>
    <submittedName>
        <fullName evidence="6">AraC family transcriptional regulator</fullName>
    </submittedName>
</protein>
<dbReference type="PROSITE" id="PS01124">
    <property type="entry name" value="HTH_ARAC_FAMILY_2"/>
    <property type="match status" value="1"/>
</dbReference>
<dbReference type="EMBL" id="NEVL01000002">
    <property type="protein sequence ID" value="OZI39123.1"/>
    <property type="molecule type" value="Genomic_DNA"/>
</dbReference>
<dbReference type="PRINTS" id="PR00032">
    <property type="entry name" value="HTHARAC"/>
</dbReference>
<dbReference type="SUPFAM" id="SSF51215">
    <property type="entry name" value="Regulatory protein AraC"/>
    <property type="match status" value="1"/>
</dbReference>
<dbReference type="InterPro" id="IPR020449">
    <property type="entry name" value="Tscrpt_reg_AraC-type_HTH"/>
</dbReference>
<dbReference type="Pfam" id="PF12833">
    <property type="entry name" value="HTH_18"/>
    <property type="match status" value="1"/>
</dbReference>
<dbReference type="Pfam" id="PF02311">
    <property type="entry name" value="AraC_binding"/>
    <property type="match status" value="1"/>
</dbReference>
<sequence length="310" mass="34371">MASAASIKTYGMAERAAYFDFDIRRQLVRDPLAQPHRHDYFQIQVSLAGEAQQSIGGTVRPFGPGTLSFVLPYRVHLVRHPPGSRYVIVNFAQDFLWPELKVDPLDLEDVPVSQAPALAPFLFQEYLDFTLAPADFAQAQALLADMEAANPDRGFGAASQLRGLLLQLIALVCRRHGGALQDLAARHAKSSRRQSLRRVIRHLQDHLAEDLSLPQAAAAAHLSPNYLAHLLKKETGKTFVELLTERRMARAQRLLGQSGMQVAQIAHACGFADEAYFARRFRQHTGMSPTAWRARALAGAGWHKDRPGIA</sequence>
<keyword evidence="4" id="KW-0804">Transcription</keyword>
<comment type="caution">
    <text evidence="6">The sequence shown here is derived from an EMBL/GenBank/DDBJ whole genome shotgun (WGS) entry which is preliminary data.</text>
</comment>
<dbReference type="SUPFAM" id="SSF46689">
    <property type="entry name" value="Homeodomain-like"/>
    <property type="match status" value="2"/>
</dbReference>
<dbReference type="OrthoDB" id="1050625at2"/>
<dbReference type="InterPro" id="IPR050204">
    <property type="entry name" value="AraC_XylS_family_regulators"/>
</dbReference>